<comment type="caution">
    <text evidence="2">The sequence shown here is derived from an EMBL/GenBank/DDBJ whole genome shotgun (WGS) entry which is preliminary data.</text>
</comment>
<feature type="region of interest" description="Disordered" evidence="1">
    <location>
        <begin position="17"/>
        <end position="49"/>
    </location>
</feature>
<feature type="compositionally biased region" description="Low complexity" evidence="1">
    <location>
        <begin position="33"/>
        <end position="44"/>
    </location>
</feature>
<name>A0A9N7TVV3_PLEPL</name>
<dbReference type="Proteomes" id="UP001153269">
    <property type="component" value="Unassembled WGS sequence"/>
</dbReference>
<evidence type="ECO:0000313" key="3">
    <source>
        <dbReference type="Proteomes" id="UP001153269"/>
    </source>
</evidence>
<gene>
    <name evidence="2" type="ORF">PLEPLA_LOCUS7986</name>
</gene>
<dbReference type="AlphaFoldDB" id="A0A9N7TVV3"/>
<proteinExistence type="predicted"/>
<reference evidence="2" key="1">
    <citation type="submission" date="2020-03" db="EMBL/GenBank/DDBJ databases">
        <authorList>
            <person name="Weist P."/>
        </authorList>
    </citation>
    <scope>NUCLEOTIDE SEQUENCE</scope>
</reference>
<dbReference type="EMBL" id="CADEAL010000435">
    <property type="protein sequence ID" value="CAB1420111.1"/>
    <property type="molecule type" value="Genomic_DNA"/>
</dbReference>
<organism evidence="2 3">
    <name type="scientific">Pleuronectes platessa</name>
    <name type="common">European plaice</name>
    <dbReference type="NCBI Taxonomy" id="8262"/>
    <lineage>
        <taxon>Eukaryota</taxon>
        <taxon>Metazoa</taxon>
        <taxon>Chordata</taxon>
        <taxon>Craniata</taxon>
        <taxon>Vertebrata</taxon>
        <taxon>Euteleostomi</taxon>
        <taxon>Actinopterygii</taxon>
        <taxon>Neopterygii</taxon>
        <taxon>Teleostei</taxon>
        <taxon>Neoteleostei</taxon>
        <taxon>Acanthomorphata</taxon>
        <taxon>Carangaria</taxon>
        <taxon>Pleuronectiformes</taxon>
        <taxon>Pleuronectoidei</taxon>
        <taxon>Pleuronectidae</taxon>
        <taxon>Pleuronectes</taxon>
    </lineage>
</organism>
<keyword evidence="3" id="KW-1185">Reference proteome</keyword>
<sequence length="90" mass="9600">MKDKLVLVLCEELQAPKRTRKSAASKTPAQKLSNSSSQPRASASTDVPGNLLTATLQSLASTLQKIDTRLENIENATNVALYSANTSKSP</sequence>
<evidence type="ECO:0000313" key="2">
    <source>
        <dbReference type="EMBL" id="CAB1420111.1"/>
    </source>
</evidence>
<evidence type="ECO:0000256" key="1">
    <source>
        <dbReference type="SAM" id="MobiDB-lite"/>
    </source>
</evidence>
<protein>
    <submittedName>
        <fullName evidence="2">Uncharacterized protein</fullName>
    </submittedName>
</protein>
<accession>A0A9N7TVV3</accession>